<dbReference type="EC" id="3.4.-.-" evidence="13"/>
<dbReference type="InterPro" id="IPR002816">
    <property type="entry name" value="TraB/PrgY/GumN_fam"/>
</dbReference>
<evidence type="ECO:0000256" key="8">
    <source>
        <dbReference type="ARBA" id="ARBA00022801"/>
    </source>
</evidence>
<dbReference type="PANTHER" id="PTHR31120">
    <property type="entry name" value="METALLOPROTEASE TIKI"/>
    <property type="match status" value="1"/>
</dbReference>
<evidence type="ECO:0000256" key="6">
    <source>
        <dbReference type="ARBA" id="ARBA00022723"/>
    </source>
</evidence>
<gene>
    <name evidence="14" type="ORF">DPMN_083068</name>
</gene>
<reference evidence="14" key="2">
    <citation type="submission" date="2020-11" db="EMBL/GenBank/DDBJ databases">
        <authorList>
            <person name="McCartney M.A."/>
            <person name="Auch B."/>
            <person name="Kono T."/>
            <person name="Mallez S."/>
            <person name="Becker A."/>
            <person name="Gohl D.M."/>
            <person name="Silverstein K.A.T."/>
            <person name="Koren S."/>
            <person name="Bechman K.B."/>
            <person name="Herman A."/>
            <person name="Abrahante J.E."/>
            <person name="Garbe J."/>
        </authorList>
    </citation>
    <scope>NUCLEOTIDE SEQUENCE</scope>
    <source>
        <strain evidence="14">Duluth1</strain>
        <tissue evidence="14">Whole animal</tissue>
    </source>
</reference>
<evidence type="ECO:0000256" key="7">
    <source>
        <dbReference type="ARBA" id="ARBA00022729"/>
    </source>
</evidence>
<evidence type="ECO:0000313" key="14">
    <source>
        <dbReference type="EMBL" id="KAH3695611.1"/>
    </source>
</evidence>
<evidence type="ECO:0000256" key="9">
    <source>
        <dbReference type="ARBA" id="ARBA00022989"/>
    </source>
</evidence>
<sequence length="366" mass="42437">MKTLVTVRSIIWMYAIHLRLKYCAVIRGRNNNGNCDTEEGQLRSFLWTIKREPPSYLFGTIHVPYTRVWDHIPENVKTAFYQSENVFFELDLTNPTTVTQLANCQLLPHGEILSDILPKALYARLKDHLEYVRARMSKWITEDQKGKGLYADYLFDIIAGNWERKRPIWVMLLVNSLTESDIKSREIPVLDLYLAQEAERLDKSTGAVEQVQEQCIPLNELNYSQVLFALNRTLRQHEWYRVQNSAHNSAIPFSTDDLIHHYNCGDLDGIIFSKDSSQVSNLVNASLPPNDIKTAKIIDQYFRTELINKRNGRMAERVANLLQDNPDQSFFFAFGAGHFLGNHTVIERLRQKGLEIEHTHQEFEVP</sequence>
<keyword evidence="13" id="KW-0879">Wnt signaling pathway</keyword>
<comment type="cofactor">
    <cofactor evidence="13">
        <name>Mn(2+)</name>
        <dbReference type="ChEBI" id="CHEBI:29035"/>
    </cofactor>
    <cofactor evidence="13">
        <name>Co(2+)</name>
        <dbReference type="ChEBI" id="CHEBI:48828"/>
    </cofactor>
    <text evidence="13">Divalent metal cations. Mn(2+) or Co(2+).</text>
</comment>
<keyword evidence="9" id="KW-1133">Transmembrane helix</keyword>
<evidence type="ECO:0000256" key="13">
    <source>
        <dbReference type="RuleBase" id="RU369069"/>
    </source>
</evidence>
<dbReference type="GO" id="GO:0016055">
    <property type="term" value="P:Wnt signaling pathway"/>
    <property type="evidence" value="ECO:0007669"/>
    <property type="project" value="UniProtKB-KW"/>
</dbReference>
<evidence type="ECO:0000256" key="5">
    <source>
        <dbReference type="ARBA" id="ARBA00022692"/>
    </source>
</evidence>
<comment type="subcellular location">
    <subcellularLocation>
        <location evidence="13">Cell membrane</location>
        <topology evidence="13">Single-pass type I membrane protein</topology>
    </subcellularLocation>
    <subcellularLocation>
        <location evidence="2">Membrane</location>
        <topology evidence="2">Single-pass type I membrane protein</topology>
    </subcellularLocation>
</comment>
<keyword evidence="4 13" id="KW-0645">Protease</keyword>
<comment type="cofactor">
    <cofactor evidence="1">
        <name>Co(2+)</name>
        <dbReference type="ChEBI" id="CHEBI:48828"/>
    </cofactor>
</comment>
<protein>
    <recommendedName>
        <fullName evidence="13">Metalloprotease TIKI homolog</fullName>
        <ecNumber evidence="13">3.4.-.-</ecNumber>
    </recommendedName>
</protein>
<keyword evidence="12" id="KW-0325">Glycoprotein</keyword>
<keyword evidence="10 13" id="KW-0482">Metalloprotease</keyword>
<dbReference type="InterPro" id="IPR040230">
    <property type="entry name" value="TIKI1/2-like"/>
</dbReference>
<keyword evidence="5" id="KW-0812">Transmembrane</keyword>
<dbReference type="Pfam" id="PF01963">
    <property type="entry name" value="TraB_PrgY_gumN"/>
    <property type="match status" value="1"/>
</dbReference>
<keyword evidence="15" id="KW-1185">Reference proteome</keyword>
<reference evidence="14" key="1">
    <citation type="journal article" date="2019" name="bioRxiv">
        <title>The Genome of the Zebra Mussel, Dreissena polymorpha: A Resource for Invasive Species Research.</title>
        <authorList>
            <person name="McCartney M.A."/>
            <person name="Auch B."/>
            <person name="Kono T."/>
            <person name="Mallez S."/>
            <person name="Zhang Y."/>
            <person name="Obille A."/>
            <person name="Becker A."/>
            <person name="Abrahante J.E."/>
            <person name="Garbe J."/>
            <person name="Badalamenti J.P."/>
            <person name="Herman A."/>
            <person name="Mangelson H."/>
            <person name="Liachko I."/>
            <person name="Sullivan S."/>
            <person name="Sone E.D."/>
            <person name="Koren S."/>
            <person name="Silverstein K.A.T."/>
            <person name="Beckman K.B."/>
            <person name="Gohl D.M."/>
        </authorList>
    </citation>
    <scope>NUCLEOTIDE SEQUENCE</scope>
    <source>
        <strain evidence="14">Duluth1</strain>
        <tissue evidence="14">Whole animal</tissue>
    </source>
</reference>
<evidence type="ECO:0000256" key="11">
    <source>
        <dbReference type="ARBA" id="ARBA00023136"/>
    </source>
</evidence>
<keyword evidence="11" id="KW-0472">Membrane</keyword>
<proteinExistence type="inferred from homology"/>
<dbReference type="Proteomes" id="UP000828390">
    <property type="component" value="Unassembled WGS sequence"/>
</dbReference>
<evidence type="ECO:0000256" key="4">
    <source>
        <dbReference type="ARBA" id="ARBA00022670"/>
    </source>
</evidence>
<dbReference type="EMBL" id="JAIWYP010000016">
    <property type="protein sequence ID" value="KAH3695611.1"/>
    <property type="molecule type" value="Genomic_DNA"/>
</dbReference>
<organism evidence="14 15">
    <name type="scientific">Dreissena polymorpha</name>
    <name type="common">Zebra mussel</name>
    <name type="synonym">Mytilus polymorpha</name>
    <dbReference type="NCBI Taxonomy" id="45954"/>
    <lineage>
        <taxon>Eukaryota</taxon>
        <taxon>Metazoa</taxon>
        <taxon>Spiralia</taxon>
        <taxon>Lophotrochozoa</taxon>
        <taxon>Mollusca</taxon>
        <taxon>Bivalvia</taxon>
        <taxon>Autobranchia</taxon>
        <taxon>Heteroconchia</taxon>
        <taxon>Euheterodonta</taxon>
        <taxon>Imparidentia</taxon>
        <taxon>Neoheterodontei</taxon>
        <taxon>Myida</taxon>
        <taxon>Dreissenoidea</taxon>
        <taxon>Dreissenidae</taxon>
        <taxon>Dreissena</taxon>
    </lineage>
</organism>
<dbReference type="GO" id="GO:0004222">
    <property type="term" value="F:metalloendopeptidase activity"/>
    <property type="evidence" value="ECO:0007669"/>
    <property type="project" value="UniProtKB-UniRule"/>
</dbReference>
<keyword evidence="7 13" id="KW-0732">Signal</keyword>
<comment type="function">
    <text evidence="13">Metalloprotease that acts as a negative regulator of the Wnt signaling pathway.</text>
</comment>
<feature type="non-terminal residue" evidence="14">
    <location>
        <position position="366"/>
    </location>
</feature>
<name>A0A9D3YAF8_DREPO</name>
<evidence type="ECO:0000256" key="1">
    <source>
        <dbReference type="ARBA" id="ARBA00001941"/>
    </source>
</evidence>
<dbReference type="GO" id="GO:0046872">
    <property type="term" value="F:metal ion binding"/>
    <property type="evidence" value="ECO:0007669"/>
    <property type="project" value="UniProtKB-UniRule"/>
</dbReference>
<dbReference type="GO" id="GO:0006508">
    <property type="term" value="P:proteolysis"/>
    <property type="evidence" value="ECO:0007669"/>
    <property type="project" value="UniProtKB-KW"/>
</dbReference>
<evidence type="ECO:0000256" key="10">
    <source>
        <dbReference type="ARBA" id="ARBA00023049"/>
    </source>
</evidence>
<evidence type="ECO:0000256" key="12">
    <source>
        <dbReference type="ARBA" id="ARBA00023180"/>
    </source>
</evidence>
<dbReference type="GO" id="GO:0005886">
    <property type="term" value="C:plasma membrane"/>
    <property type="evidence" value="ECO:0007669"/>
    <property type="project" value="UniProtKB-SubCell"/>
</dbReference>
<evidence type="ECO:0000256" key="2">
    <source>
        <dbReference type="ARBA" id="ARBA00004479"/>
    </source>
</evidence>
<evidence type="ECO:0000256" key="3">
    <source>
        <dbReference type="ARBA" id="ARBA00008261"/>
    </source>
</evidence>
<accession>A0A9D3YAF8</accession>
<keyword evidence="13" id="KW-1003">Cell membrane</keyword>
<dbReference type="GO" id="GO:0030178">
    <property type="term" value="P:negative regulation of Wnt signaling pathway"/>
    <property type="evidence" value="ECO:0007669"/>
    <property type="project" value="UniProtKB-UniRule"/>
</dbReference>
<comment type="caution">
    <text evidence="14">The sequence shown here is derived from an EMBL/GenBank/DDBJ whole genome shotgun (WGS) entry which is preliminary data.</text>
</comment>
<dbReference type="PANTHER" id="PTHR31120:SF6">
    <property type="entry name" value="METALLOPROTEASE TIKI HOMOLOG"/>
    <property type="match status" value="1"/>
</dbReference>
<comment type="similarity">
    <text evidence="3 13">Belongs to the TIKI family.</text>
</comment>
<dbReference type="CDD" id="cd14789">
    <property type="entry name" value="Tiki"/>
    <property type="match status" value="1"/>
</dbReference>
<keyword evidence="6 13" id="KW-0479">Metal-binding</keyword>
<evidence type="ECO:0000313" key="15">
    <source>
        <dbReference type="Proteomes" id="UP000828390"/>
    </source>
</evidence>
<dbReference type="AlphaFoldDB" id="A0A9D3YAF8"/>
<keyword evidence="8 13" id="KW-0378">Hydrolase</keyword>